<dbReference type="Gene3D" id="3.30.1370.110">
    <property type="match status" value="1"/>
</dbReference>
<dbReference type="InterPro" id="IPR036063">
    <property type="entry name" value="Smr_dom_sf"/>
</dbReference>
<comment type="caution">
    <text evidence="2">The sequence shown here is derived from an EMBL/GenBank/DDBJ whole genome shotgun (WGS) entry which is preliminary data.</text>
</comment>
<proteinExistence type="predicted"/>
<dbReference type="Pfam" id="PF01713">
    <property type="entry name" value="Smr"/>
    <property type="match status" value="1"/>
</dbReference>
<reference evidence="3" key="1">
    <citation type="submission" date="2017-09" db="EMBL/GenBank/DDBJ databases">
        <title>Depth-based differentiation of microbial function through sediment-hosted aquifers and enrichment of novel symbionts in the deep terrestrial subsurface.</title>
        <authorList>
            <person name="Probst A.J."/>
            <person name="Ladd B."/>
            <person name="Jarett J.K."/>
            <person name="Geller-Mcgrath D.E."/>
            <person name="Sieber C.M.K."/>
            <person name="Emerson J.B."/>
            <person name="Anantharaman K."/>
            <person name="Thomas B.C."/>
            <person name="Malmstrom R."/>
            <person name="Stieglmeier M."/>
            <person name="Klingl A."/>
            <person name="Woyke T."/>
            <person name="Ryan C.M."/>
            <person name="Banfield J.F."/>
        </authorList>
    </citation>
    <scope>NUCLEOTIDE SEQUENCE [LARGE SCALE GENOMIC DNA]</scope>
</reference>
<sequence>MSLEEIFFAAQLDQHIHSIDLHEYATVPEALEQLERQLFFCYQKHISYCRVIHGIGEGILMTHVHGALAKNPMVQGSQCQGGSCIVVL</sequence>
<dbReference type="SUPFAM" id="SSF160443">
    <property type="entry name" value="SMR domain-like"/>
    <property type="match status" value="1"/>
</dbReference>
<feature type="domain" description="Smr" evidence="1">
    <location>
        <begin position="19"/>
        <end position="88"/>
    </location>
</feature>
<dbReference type="EMBL" id="PFBW01000044">
    <property type="protein sequence ID" value="PIR77698.1"/>
    <property type="molecule type" value="Genomic_DNA"/>
</dbReference>
<evidence type="ECO:0000313" key="3">
    <source>
        <dbReference type="Proteomes" id="UP000228528"/>
    </source>
</evidence>
<gene>
    <name evidence="2" type="ORF">COU30_01015</name>
</gene>
<organism evidence="2 3">
    <name type="scientific">Candidatus Magasanikbacteria bacterium CG10_big_fil_rev_8_21_14_0_10_38_6</name>
    <dbReference type="NCBI Taxonomy" id="1974647"/>
    <lineage>
        <taxon>Bacteria</taxon>
        <taxon>Candidatus Magasanikiibacteriota</taxon>
    </lineage>
</organism>
<dbReference type="InterPro" id="IPR002625">
    <property type="entry name" value="Smr_dom"/>
</dbReference>
<evidence type="ECO:0000259" key="1">
    <source>
        <dbReference type="PROSITE" id="PS50828"/>
    </source>
</evidence>
<protein>
    <recommendedName>
        <fullName evidence="1">Smr domain-containing protein</fullName>
    </recommendedName>
</protein>
<dbReference type="PROSITE" id="PS50828">
    <property type="entry name" value="SMR"/>
    <property type="match status" value="1"/>
</dbReference>
<accession>A0A2M6P1Y7</accession>
<dbReference type="Proteomes" id="UP000228528">
    <property type="component" value="Unassembled WGS sequence"/>
</dbReference>
<name>A0A2M6P1Y7_9BACT</name>
<dbReference type="AlphaFoldDB" id="A0A2M6P1Y7"/>
<evidence type="ECO:0000313" key="2">
    <source>
        <dbReference type="EMBL" id="PIR77698.1"/>
    </source>
</evidence>